<dbReference type="GO" id="GO:0005829">
    <property type="term" value="C:cytosol"/>
    <property type="evidence" value="ECO:0007669"/>
    <property type="project" value="TreeGrafter"/>
</dbReference>
<dbReference type="SFLD" id="SFLDS00003">
    <property type="entry name" value="Haloacid_Dehalogenase"/>
    <property type="match status" value="1"/>
</dbReference>
<evidence type="ECO:0000313" key="2">
    <source>
        <dbReference type="Proteomes" id="UP000184501"/>
    </source>
</evidence>
<organism evidence="1 2">
    <name type="scientific">Streptoalloteichus hindustanus</name>
    <dbReference type="NCBI Taxonomy" id="2017"/>
    <lineage>
        <taxon>Bacteria</taxon>
        <taxon>Bacillati</taxon>
        <taxon>Actinomycetota</taxon>
        <taxon>Actinomycetes</taxon>
        <taxon>Pseudonocardiales</taxon>
        <taxon>Pseudonocardiaceae</taxon>
        <taxon>Streptoalloteichus</taxon>
    </lineage>
</organism>
<dbReference type="GO" id="GO:0006281">
    <property type="term" value="P:DNA repair"/>
    <property type="evidence" value="ECO:0007669"/>
    <property type="project" value="TreeGrafter"/>
</dbReference>
<dbReference type="GO" id="GO:0008967">
    <property type="term" value="F:phosphoglycolate phosphatase activity"/>
    <property type="evidence" value="ECO:0007669"/>
    <property type="project" value="TreeGrafter"/>
</dbReference>
<protein>
    <submittedName>
        <fullName evidence="1">Phosphoglycolate phosphatase, HAD superfamily</fullName>
    </submittedName>
</protein>
<keyword evidence="2" id="KW-1185">Reference proteome</keyword>
<gene>
    <name evidence="1" type="ORF">SAMN05444320_103470</name>
</gene>
<dbReference type="InterPro" id="IPR041492">
    <property type="entry name" value="HAD_2"/>
</dbReference>
<evidence type="ECO:0000313" key="1">
    <source>
        <dbReference type="EMBL" id="SHF39268.1"/>
    </source>
</evidence>
<sequence>MTGWGLARGARHVVWDWNGTLLDDNHAVLEGVNAVCRSYGREPLTLDQWREMFSRPLLACYERVLDRSLTLEEWADLDRRYHDTYRGLLSTCGLAAGVPDHLHAWSAAGGTQSLLSMWFHDELVPLITEMGLAELFARVDGLRVDVGGGSKAEHLVEHLDALRLDPADVVLIGDVADDAHAAQQAGASCVLVSTGMMSRSALEATGAPVADSVAEAMALVQGARAA</sequence>
<dbReference type="Pfam" id="PF13419">
    <property type="entry name" value="HAD_2"/>
    <property type="match status" value="1"/>
</dbReference>
<dbReference type="InterPro" id="IPR050155">
    <property type="entry name" value="HAD-like_hydrolase_sf"/>
</dbReference>
<dbReference type="InterPro" id="IPR023214">
    <property type="entry name" value="HAD_sf"/>
</dbReference>
<dbReference type="Gene3D" id="3.40.50.1000">
    <property type="entry name" value="HAD superfamily/HAD-like"/>
    <property type="match status" value="1"/>
</dbReference>
<reference evidence="1 2" key="1">
    <citation type="submission" date="2016-11" db="EMBL/GenBank/DDBJ databases">
        <authorList>
            <person name="Jaros S."/>
            <person name="Januszkiewicz K."/>
            <person name="Wedrychowicz H."/>
        </authorList>
    </citation>
    <scope>NUCLEOTIDE SEQUENCE [LARGE SCALE GENOMIC DNA]</scope>
    <source>
        <strain evidence="1 2">DSM 44523</strain>
    </source>
</reference>
<dbReference type="PANTHER" id="PTHR43434">
    <property type="entry name" value="PHOSPHOGLYCOLATE PHOSPHATASE"/>
    <property type="match status" value="1"/>
</dbReference>
<name>A0A1M5B9Z2_STRHI</name>
<dbReference type="RefSeq" id="WP_073481957.1">
    <property type="nucleotide sequence ID" value="NZ_FQVN01000003.1"/>
</dbReference>
<dbReference type="Gene3D" id="1.10.150.240">
    <property type="entry name" value="Putative phosphatase, domain 2"/>
    <property type="match status" value="1"/>
</dbReference>
<dbReference type="InterPro" id="IPR036412">
    <property type="entry name" value="HAD-like_sf"/>
</dbReference>
<accession>A0A1M5B9Z2</accession>
<dbReference type="OrthoDB" id="4307245at2"/>
<dbReference type="PANTHER" id="PTHR43434:SF1">
    <property type="entry name" value="PHOSPHOGLYCOLATE PHOSPHATASE"/>
    <property type="match status" value="1"/>
</dbReference>
<proteinExistence type="predicted"/>
<dbReference type="SFLD" id="SFLDG01129">
    <property type="entry name" value="C1.5:_HAD__Beta-PGM__Phosphata"/>
    <property type="match status" value="1"/>
</dbReference>
<dbReference type="AlphaFoldDB" id="A0A1M5B9Z2"/>
<dbReference type="Proteomes" id="UP000184501">
    <property type="component" value="Unassembled WGS sequence"/>
</dbReference>
<dbReference type="STRING" id="2017.SAMN05444320_103470"/>
<dbReference type="InterPro" id="IPR023198">
    <property type="entry name" value="PGP-like_dom2"/>
</dbReference>
<dbReference type="SUPFAM" id="SSF56784">
    <property type="entry name" value="HAD-like"/>
    <property type="match status" value="1"/>
</dbReference>
<dbReference type="EMBL" id="FQVN01000003">
    <property type="protein sequence ID" value="SHF39268.1"/>
    <property type="molecule type" value="Genomic_DNA"/>
</dbReference>